<evidence type="ECO:0000259" key="7">
    <source>
        <dbReference type="PROSITE" id="PS50110"/>
    </source>
</evidence>
<proteinExistence type="predicted"/>
<dbReference type="Gene3D" id="1.10.8.60">
    <property type="match status" value="1"/>
</dbReference>
<dbReference type="SMART" id="SM00382">
    <property type="entry name" value="AAA"/>
    <property type="match status" value="1"/>
</dbReference>
<dbReference type="InterPro" id="IPR025662">
    <property type="entry name" value="Sigma_54_int_dom_ATP-bd_1"/>
</dbReference>
<dbReference type="Gene3D" id="3.40.50.300">
    <property type="entry name" value="P-loop containing nucleotide triphosphate hydrolases"/>
    <property type="match status" value="1"/>
</dbReference>
<evidence type="ECO:0000259" key="6">
    <source>
        <dbReference type="PROSITE" id="PS50045"/>
    </source>
</evidence>
<accession>A0ABQ5QKY3</accession>
<feature type="domain" description="Sigma-54 factor interaction" evidence="6">
    <location>
        <begin position="135"/>
        <end position="365"/>
    </location>
</feature>
<keyword evidence="2" id="KW-0067">ATP-binding</keyword>
<dbReference type="PROSITE" id="PS50110">
    <property type="entry name" value="RESPONSE_REGULATORY"/>
    <property type="match status" value="1"/>
</dbReference>
<dbReference type="InterPro" id="IPR025944">
    <property type="entry name" value="Sigma_54_int_dom_CS"/>
</dbReference>
<dbReference type="Pfam" id="PF00158">
    <property type="entry name" value="Sigma54_activat"/>
    <property type="match status" value="1"/>
</dbReference>
<dbReference type="RefSeq" id="WP_285577837.1">
    <property type="nucleotide sequence ID" value="NZ_BSDE01000009.1"/>
</dbReference>
<comment type="caution">
    <text evidence="8">The sequence shown here is derived from an EMBL/GenBank/DDBJ whole genome shotgun (WGS) entry which is preliminary data.</text>
</comment>
<dbReference type="SUPFAM" id="SSF52540">
    <property type="entry name" value="P-loop containing nucleoside triphosphate hydrolases"/>
    <property type="match status" value="1"/>
</dbReference>
<gene>
    <name evidence="8" type="ORF">GETHLI_34630</name>
</gene>
<evidence type="ECO:0000256" key="1">
    <source>
        <dbReference type="ARBA" id="ARBA00022741"/>
    </source>
</evidence>
<dbReference type="PRINTS" id="PR01590">
    <property type="entry name" value="HTHFIS"/>
</dbReference>
<dbReference type="InterPro" id="IPR027417">
    <property type="entry name" value="P-loop_NTPase"/>
</dbReference>
<evidence type="ECO:0000313" key="8">
    <source>
        <dbReference type="EMBL" id="GLH74961.1"/>
    </source>
</evidence>
<feature type="modified residue" description="4-aspartylphosphate" evidence="5">
    <location>
        <position position="52"/>
    </location>
</feature>
<dbReference type="PANTHER" id="PTHR32071:SF57">
    <property type="entry name" value="C4-DICARBOXYLATE TRANSPORT TRANSCRIPTIONAL REGULATORY PROTEIN DCTD"/>
    <property type="match status" value="1"/>
</dbReference>
<keyword evidence="3" id="KW-0805">Transcription regulation</keyword>
<dbReference type="PANTHER" id="PTHR32071">
    <property type="entry name" value="TRANSCRIPTIONAL REGULATORY PROTEIN"/>
    <property type="match status" value="1"/>
</dbReference>
<dbReference type="InterPro" id="IPR058031">
    <property type="entry name" value="AAA_lid_NorR"/>
</dbReference>
<dbReference type="Pfam" id="PF00072">
    <property type="entry name" value="Response_reg"/>
    <property type="match status" value="1"/>
</dbReference>
<dbReference type="Gene3D" id="3.40.50.2300">
    <property type="match status" value="1"/>
</dbReference>
<feature type="domain" description="Response regulatory" evidence="7">
    <location>
        <begin position="3"/>
        <end position="117"/>
    </location>
</feature>
<protein>
    <submittedName>
        <fullName evidence="8">Acetoacetate metabolism regulatory protein AtoC</fullName>
    </submittedName>
</protein>
<keyword evidence="4" id="KW-0804">Transcription</keyword>
<dbReference type="PROSITE" id="PS00688">
    <property type="entry name" value="SIGMA54_INTERACT_3"/>
    <property type="match status" value="1"/>
</dbReference>
<dbReference type="SUPFAM" id="SSF46689">
    <property type="entry name" value="Homeodomain-like"/>
    <property type="match status" value="1"/>
</dbReference>
<dbReference type="Proteomes" id="UP001165069">
    <property type="component" value="Unassembled WGS sequence"/>
</dbReference>
<dbReference type="Gene3D" id="1.10.10.60">
    <property type="entry name" value="Homeodomain-like"/>
    <property type="match status" value="1"/>
</dbReference>
<dbReference type="InterPro" id="IPR009057">
    <property type="entry name" value="Homeodomain-like_sf"/>
</dbReference>
<dbReference type="Pfam" id="PF02954">
    <property type="entry name" value="HTH_8"/>
    <property type="match status" value="1"/>
</dbReference>
<evidence type="ECO:0000256" key="2">
    <source>
        <dbReference type="ARBA" id="ARBA00022840"/>
    </source>
</evidence>
<evidence type="ECO:0000256" key="5">
    <source>
        <dbReference type="PROSITE-ProRule" id="PRU00169"/>
    </source>
</evidence>
<dbReference type="InterPro" id="IPR002078">
    <property type="entry name" value="Sigma_54_int"/>
</dbReference>
<dbReference type="PROSITE" id="PS00675">
    <property type="entry name" value="SIGMA54_INTERACT_1"/>
    <property type="match status" value="1"/>
</dbReference>
<dbReference type="SMART" id="SM00448">
    <property type="entry name" value="REC"/>
    <property type="match status" value="1"/>
</dbReference>
<dbReference type="InterPro" id="IPR001789">
    <property type="entry name" value="Sig_transdc_resp-reg_receiver"/>
</dbReference>
<evidence type="ECO:0000313" key="9">
    <source>
        <dbReference type="Proteomes" id="UP001165069"/>
    </source>
</evidence>
<organism evidence="8 9">
    <name type="scientific">Geothrix limicola</name>
    <dbReference type="NCBI Taxonomy" id="2927978"/>
    <lineage>
        <taxon>Bacteria</taxon>
        <taxon>Pseudomonadati</taxon>
        <taxon>Acidobacteriota</taxon>
        <taxon>Holophagae</taxon>
        <taxon>Holophagales</taxon>
        <taxon>Holophagaceae</taxon>
        <taxon>Geothrix</taxon>
    </lineage>
</organism>
<reference evidence="8 9" key="1">
    <citation type="journal article" date="2023" name="Antonie Van Leeuwenhoek">
        <title>Mesoterricola silvestris gen. nov., sp. nov., Mesoterricola sediminis sp. nov., Geothrix oryzae sp. nov., Geothrix edaphica sp. nov., Geothrix rubra sp. nov., and Geothrix limicola sp. nov., six novel members of Acidobacteriota isolated from soils.</title>
        <authorList>
            <person name="Itoh H."/>
            <person name="Sugisawa Y."/>
            <person name="Mise K."/>
            <person name="Xu Z."/>
            <person name="Kuniyasu M."/>
            <person name="Ushijima N."/>
            <person name="Kawano K."/>
            <person name="Kobayashi E."/>
            <person name="Shiratori Y."/>
            <person name="Masuda Y."/>
            <person name="Senoo K."/>
        </authorList>
    </citation>
    <scope>NUCLEOTIDE SEQUENCE [LARGE SCALE GENOMIC DNA]</scope>
    <source>
        <strain evidence="8 9">Red804</strain>
    </source>
</reference>
<dbReference type="SUPFAM" id="SSF52172">
    <property type="entry name" value="CheY-like"/>
    <property type="match status" value="1"/>
</dbReference>
<dbReference type="EMBL" id="BSDE01000009">
    <property type="protein sequence ID" value="GLH74961.1"/>
    <property type="molecule type" value="Genomic_DNA"/>
</dbReference>
<dbReference type="InterPro" id="IPR003593">
    <property type="entry name" value="AAA+_ATPase"/>
</dbReference>
<dbReference type="Pfam" id="PF25601">
    <property type="entry name" value="AAA_lid_14"/>
    <property type="match status" value="1"/>
</dbReference>
<sequence>MTRILVVDDDLAIREMVAMTLEKSGYRVERTDGFAAARAAIREQRPDLIVSDIYMPGGTGLDLLEEVRALPDPPPMILMTAKGSIETAASAMKDGVFDYLAKPFDLDLMLERVRAALASRMATLPAEEEGPESLIVGSHPAIVEVYKATSRVAPLRVPVLILGETGTGKELVARALHRYGSNPQGPFVPVHCGAIPDTLIESELFGHKKGAFTDAQRDRRGALVQGNGGTVFLDEIGDISPMFQVKLLRFLEDGVVLPLGAEKPEPVSVRIVAATHRDLKTMVAEGRFREDLFYRLAGYEIKLPPLRERLSDLSTLVAHFQKRFQAELGLADTGRPSQEVLSLLAAHPWPGNIRELGHVIRRALIEAGSLEDGHAIQKLLGTAAFPEGPTGGSMLALNGFAEPFLPLDDMERLYILSVLAHTGGNKTEAARILGIERKTLARKLRRTEGSDVEDPEGGES</sequence>
<keyword evidence="5" id="KW-0597">Phosphoprotein</keyword>
<dbReference type="PROSITE" id="PS50045">
    <property type="entry name" value="SIGMA54_INTERACT_4"/>
    <property type="match status" value="1"/>
</dbReference>
<name>A0ABQ5QKY3_9BACT</name>
<dbReference type="InterPro" id="IPR002197">
    <property type="entry name" value="HTH_Fis"/>
</dbReference>
<keyword evidence="9" id="KW-1185">Reference proteome</keyword>
<dbReference type="InterPro" id="IPR011006">
    <property type="entry name" value="CheY-like_superfamily"/>
</dbReference>
<evidence type="ECO:0000256" key="4">
    <source>
        <dbReference type="ARBA" id="ARBA00023163"/>
    </source>
</evidence>
<evidence type="ECO:0000256" key="3">
    <source>
        <dbReference type="ARBA" id="ARBA00023015"/>
    </source>
</evidence>
<keyword evidence="1" id="KW-0547">Nucleotide-binding</keyword>
<dbReference type="CDD" id="cd00009">
    <property type="entry name" value="AAA"/>
    <property type="match status" value="1"/>
</dbReference>